<reference evidence="2 3" key="1">
    <citation type="submission" date="2023-07" db="EMBL/GenBank/DDBJ databases">
        <title>Sorghum-associated microbial communities from plants grown in Nebraska, USA.</title>
        <authorList>
            <person name="Schachtman D."/>
        </authorList>
    </citation>
    <scope>NUCLEOTIDE SEQUENCE [LARGE SCALE GENOMIC DNA]</scope>
    <source>
        <strain evidence="2 3">4272</strain>
    </source>
</reference>
<dbReference type="Proteomes" id="UP001251217">
    <property type="component" value="Unassembled WGS sequence"/>
</dbReference>
<keyword evidence="3" id="KW-1185">Reference proteome</keyword>
<comment type="caution">
    <text evidence="2">The sequence shown here is derived from an EMBL/GenBank/DDBJ whole genome shotgun (WGS) entry which is preliminary data.</text>
</comment>
<evidence type="ECO:0000313" key="3">
    <source>
        <dbReference type="Proteomes" id="UP001251217"/>
    </source>
</evidence>
<accession>A0ABU1X934</accession>
<evidence type="ECO:0000259" key="1">
    <source>
        <dbReference type="Pfam" id="PF01909"/>
    </source>
</evidence>
<dbReference type="InterPro" id="IPR043519">
    <property type="entry name" value="NT_sf"/>
</dbReference>
<feature type="domain" description="Polymerase nucleotidyl transferase" evidence="1">
    <location>
        <begin position="9"/>
        <end position="51"/>
    </location>
</feature>
<proteinExistence type="predicted"/>
<organism evidence="2 3">
    <name type="scientific">Nocardia kruczakiae</name>
    <dbReference type="NCBI Taxonomy" id="261477"/>
    <lineage>
        <taxon>Bacteria</taxon>
        <taxon>Bacillati</taxon>
        <taxon>Actinomycetota</taxon>
        <taxon>Actinomycetes</taxon>
        <taxon>Mycobacteriales</taxon>
        <taxon>Nocardiaceae</taxon>
        <taxon>Nocardia</taxon>
    </lineage>
</organism>
<name>A0ABU1X934_9NOCA</name>
<dbReference type="CDD" id="cd05403">
    <property type="entry name" value="NT_KNTase_like"/>
    <property type="match status" value="1"/>
</dbReference>
<evidence type="ECO:0000313" key="2">
    <source>
        <dbReference type="EMBL" id="MDR7167046.1"/>
    </source>
</evidence>
<dbReference type="SUPFAM" id="SSF81301">
    <property type="entry name" value="Nucleotidyltransferase"/>
    <property type="match status" value="1"/>
</dbReference>
<dbReference type="InterPro" id="IPR002934">
    <property type="entry name" value="Polymerase_NTP_transf_dom"/>
</dbReference>
<dbReference type="Pfam" id="PF01909">
    <property type="entry name" value="NTP_transf_2"/>
    <property type="match status" value="1"/>
</dbReference>
<dbReference type="Gene3D" id="3.30.460.10">
    <property type="entry name" value="Beta Polymerase, domain 2"/>
    <property type="match status" value="1"/>
</dbReference>
<sequence length="240" mass="26011">MKIDGLDAARQLVRQRFPHARAAWLGGSVAHGTAPATSDLDITVLVAGPPAPYRESLRHRQWPVELFVQTETSIEHFCAQERAARRPTTLRLIGQAHILIDTDGIGARLRERCTKQLAEGPRPLTGKELEAARYRVTDLLDDLAGAQNDDERLLIASTVWQATADLLLAGHSRWSGGGKWLQRELVAFDRDAGTSHARMLAQGMRSAAAGAVEPMAEAVTEALDLFGGPLFHGFKAAGPA</sequence>
<protein>
    <recommendedName>
        <fullName evidence="1">Polymerase nucleotidyl transferase domain-containing protein</fullName>
    </recommendedName>
</protein>
<gene>
    <name evidence="2" type="ORF">J2W56_000764</name>
</gene>
<dbReference type="RefSeq" id="WP_310398909.1">
    <property type="nucleotide sequence ID" value="NZ_JAVDWW010000001.1"/>
</dbReference>
<dbReference type="EMBL" id="JAVDWW010000001">
    <property type="protein sequence ID" value="MDR7167046.1"/>
    <property type="molecule type" value="Genomic_DNA"/>
</dbReference>